<dbReference type="InterPro" id="IPR017871">
    <property type="entry name" value="ABC_transporter-like_CS"/>
</dbReference>
<dbReference type="PANTHER" id="PTHR45772:SF9">
    <property type="entry name" value="CONSERVED COMPONENT OF ABC TRANSPORTER FOR NATURAL AMINO ACIDS"/>
    <property type="match status" value="1"/>
</dbReference>
<dbReference type="GO" id="GO:0005524">
    <property type="term" value="F:ATP binding"/>
    <property type="evidence" value="ECO:0007669"/>
    <property type="project" value="UniProtKB-KW"/>
</dbReference>
<evidence type="ECO:0000313" key="5">
    <source>
        <dbReference type="EMBL" id="SDK90478.1"/>
    </source>
</evidence>
<sequence>MMQAPVFEARAVTKSFASLRAVDDCSFAVEKGAIVGLIGPNGAGKTTLFDIASGATRLDSGQIVFRGEDISALKPHQRALKGLGRTFQLTRVFPKMTLMENMFVASPGDHRLHERAREYLELVNLVDRRHEYASDLSYGQQKLLELARILMLDPELILLDEPAAGVNPTLLKSLLAFIHELRDTWGKTFLIIEHNMNLVMGHCDKVVVMSAGSVIAEGSGEEIQANEEVLEAYFGKSTHPLGRAGHGA</sequence>
<dbReference type="Proteomes" id="UP000198654">
    <property type="component" value="Unassembled WGS sequence"/>
</dbReference>
<dbReference type="InterPro" id="IPR051120">
    <property type="entry name" value="ABC_AA/LPS_Transport"/>
</dbReference>
<dbReference type="Pfam" id="PF00005">
    <property type="entry name" value="ABC_tran"/>
    <property type="match status" value="1"/>
</dbReference>
<gene>
    <name evidence="5" type="ORF">SAMN05661010_00474</name>
</gene>
<dbReference type="PROSITE" id="PS50893">
    <property type="entry name" value="ABC_TRANSPORTER_2"/>
    <property type="match status" value="1"/>
</dbReference>
<dbReference type="GO" id="GO:0005886">
    <property type="term" value="C:plasma membrane"/>
    <property type="evidence" value="ECO:0007669"/>
    <property type="project" value="TreeGrafter"/>
</dbReference>
<evidence type="ECO:0000259" key="4">
    <source>
        <dbReference type="PROSITE" id="PS50893"/>
    </source>
</evidence>
<dbReference type="InterPro" id="IPR032823">
    <property type="entry name" value="BCA_ABC_TP_C"/>
</dbReference>
<dbReference type="GO" id="GO:0016887">
    <property type="term" value="F:ATP hydrolysis activity"/>
    <property type="evidence" value="ECO:0007669"/>
    <property type="project" value="InterPro"/>
</dbReference>
<reference evidence="5 6" key="1">
    <citation type="submission" date="2016-10" db="EMBL/GenBank/DDBJ databases">
        <authorList>
            <person name="de Groot N.N."/>
        </authorList>
    </citation>
    <scope>NUCLEOTIDE SEQUENCE [LARGE SCALE GENOMIC DNA]</scope>
    <source>
        <strain evidence="5 6">DSM 14789</strain>
    </source>
</reference>
<dbReference type="CDD" id="cd03219">
    <property type="entry name" value="ABC_Mj1267_LivG_branched"/>
    <property type="match status" value="1"/>
</dbReference>
<evidence type="ECO:0000256" key="2">
    <source>
        <dbReference type="ARBA" id="ARBA00022741"/>
    </source>
</evidence>
<keyword evidence="2" id="KW-0547">Nucleotide-binding</keyword>
<dbReference type="InterPro" id="IPR003439">
    <property type="entry name" value="ABC_transporter-like_ATP-bd"/>
</dbReference>
<keyword evidence="3 5" id="KW-0067">ATP-binding</keyword>
<name>A0A1G9FPY1_9GAMM</name>
<dbReference type="Gene3D" id="3.40.50.300">
    <property type="entry name" value="P-loop containing nucleotide triphosphate hydrolases"/>
    <property type="match status" value="1"/>
</dbReference>
<dbReference type="SUPFAM" id="SSF52540">
    <property type="entry name" value="P-loop containing nucleoside triphosphate hydrolases"/>
    <property type="match status" value="1"/>
</dbReference>
<proteinExistence type="predicted"/>
<protein>
    <submittedName>
        <fullName evidence="5">Branched-chain amino acid transport system ATP-binding protein</fullName>
    </submittedName>
</protein>
<dbReference type="EMBL" id="FNGI01000001">
    <property type="protein sequence ID" value="SDK90478.1"/>
    <property type="molecule type" value="Genomic_DNA"/>
</dbReference>
<dbReference type="PROSITE" id="PS00211">
    <property type="entry name" value="ABC_TRANSPORTER_1"/>
    <property type="match status" value="1"/>
</dbReference>
<evidence type="ECO:0000256" key="3">
    <source>
        <dbReference type="ARBA" id="ARBA00022840"/>
    </source>
</evidence>
<evidence type="ECO:0000256" key="1">
    <source>
        <dbReference type="ARBA" id="ARBA00022448"/>
    </source>
</evidence>
<dbReference type="AlphaFoldDB" id="A0A1G9FPY1"/>
<keyword evidence="1" id="KW-0813">Transport</keyword>
<dbReference type="InterPro" id="IPR027417">
    <property type="entry name" value="P-loop_NTPase"/>
</dbReference>
<organism evidence="5 6">
    <name type="scientific">Modicisalibacter muralis</name>
    <dbReference type="NCBI Taxonomy" id="119000"/>
    <lineage>
        <taxon>Bacteria</taxon>
        <taxon>Pseudomonadati</taxon>
        <taxon>Pseudomonadota</taxon>
        <taxon>Gammaproteobacteria</taxon>
        <taxon>Oceanospirillales</taxon>
        <taxon>Halomonadaceae</taxon>
        <taxon>Modicisalibacter</taxon>
    </lineage>
</organism>
<dbReference type="Pfam" id="PF12399">
    <property type="entry name" value="BCA_ABC_TP_C"/>
    <property type="match status" value="1"/>
</dbReference>
<evidence type="ECO:0000313" key="6">
    <source>
        <dbReference type="Proteomes" id="UP000198654"/>
    </source>
</evidence>
<accession>A0A1G9FPY1</accession>
<keyword evidence="6" id="KW-1185">Reference proteome</keyword>
<dbReference type="STRING" id="119000.SAMN05661010_00474"/>
<dbReference type="PANTHER" id="PTHR45772">
    <property type="entry name" value="CONSERVED COMPONENT OF ABC TRANSPORTER FOR NATURAL AMINO ACIDS-RELATED"/>
    <property type="match status" value="1"/>
</dbReference>
<feature type="domain" description="ABC transporter" evidence="4">
    <location>
        <begin position="7"/>
        <end position="236"/>
    </location>
</feature>
<dbReference type="InterPro" id="IPR003593">
    <property type="entry name" value="AAA+_ATPase"/>
</dbReference>
<dbReference type="SMART" id="SM00382">
    <property type="entry name" value="AAA"/>
    <property type="match status" value="1"/>
</dbReference>